<dbReference type="Proteomes" id="UP000019439">
    <property type="component" value="Chromosome"/>
</dbReference>
<evidence type="ECO:0000313" key="1">
    <source>
        <dbReference type="EMBL" id="AHK21949.1"/>
    </source>
</evidence>
<sequence>MLAFVPIPGQITDREALWVIRQGREPTQAVSVQKPFPVSQIQPIAICPAFKSFSGLYPSPNLHVCEFCHNDYLNIE</sequence>
<dbReference type="EMBL" id="CP007230">
    <property type="protein sequence ID" value="AHK21949.1"/>
    <property type="molecule type" value="Genomic_DNA"/>
</dbReference>
<evidence type="ECO:0000313" key="2">
    <source>
        <dbReference type="Proteomes" id="UP000019439"/>
    </source>
</evidence>
<gene>
    <name evidence="1" type="ORF">BF17_08130</name>
</gene>
<proteinExistence type="predicted"/>
<keyword evidence="2" id="KW-1185">Reference proteome</keyword>
<reference evidence="1 2" key="1">
    <citation type="journal article" date="2014" name="Genome Announc.">
        <title>Genome Sequence of Yersinia similis Y228T, a Member of the Yersinia pseudotuberculosis Complex.</title>
        <authorList>
            <person name="Sprague L.D."/>
            <person name="Neubauer H."/>
        </authorList>
    </citation>
    <scope>NUCLEOTIDE SEQUENCE [LARGE SCALE GENOMIC DNA]</scope>
    <source>
        <strain evidence="1 2">228</strain>
    </source>
</reference>
<name>A0ABM5Q4E0_9GAMM</name>
<protein>
    <submittedName>
        <fullName evidence="1">Uncharacterized protein</fullName>
    </submittedName>
</protein>
<organism evidence="1 2">
    <name type="scientific">Yersinia similis</name>
    <dbReference type="NCBI Taxonomy" id="367190"/>
    <lineage>
        <taxon>Bacteria</taxon>
        <taxon>Pseudomonadati</taxon>
        <taxon>Pseudomonadota</taxon>
        <taxon>Gammaproteobacteria</taxon>
        <taxon>Enterobacterales</taxon>
        <taxon>Yersiniaceae</taxon>
        <taxon>Yersinia</taxon>
    </lineage>
</organism>
<accession>A0ABM5Q4E0</accession>